<dbReference type="GO" id="GO:0004518">
    <property type="term" value="F:nuclease activity"/>
    <property type="evidence" value="ECO:0007669"/>
    <property type="project" value="UniProtKB-KW"/>
</dbReference>
<dbReference type="Pfam" id="PF08774">
    <property type="entry name" value="VRR_NUC"/>
    <property type="match status" value="1"/>
</dbReference>
<keyword evidence="2" id="KW-0540">Nuclease</keyword>
<dbReference type="GO" id="GO:0016788">
    <property type="term" value="F:hydrolase activity, acting on ester bonds"/>
    <property type="evidence" value="ECO:0007669"/>
    <property type="project" value="InterPro"/>
</dbReference>
<comment type="cofactor">
    <cofactor evidence="1">
        <name>Mg(2+)</name>
        <dbReference type="ChEBI" id="CHEBI:18420"/>
    </cofactor>
</comment>
<proteinExistence type="predicted"/>
<evidence type="ECO:0000256" key="3">
    <source>
        <dbReference type="ARBA" id="ARBA00022801"/>
    </source>
</evidence>
<dbReference type="SMART" id="SM00990">
    <property type="entry name" value="VRR_NUC"/>
    <property type="match status" value="1"/>
</dbReference>
<comment type="caution">
    <text evidence="5">The sequence shown here is derived from an EMBL/GenBank/DDBJ whole genome shotgun (WGS) entry which is preliminary data.</text>
</comment>
<evidence type="ECO:0000313" key="5">
    <source>
        <dbReference type="EMBL" id="NID15403.1"/>
    </source>
</evidence>
<evidence type="ECO:0000313" key="6">
    <source>
        <dbReference type="Proteomes" id="UP000518878"/>
    </source>
</evidence>
<feature type="domain" description="VRR-NUC" evidence="4">
    <location>
        <begin position="39"/>
        <end position="126"/>
    </location>
</feature>
<dbReference type="GO" id="GO:0003676">
    <property type="term" value="F:nucleic acid binding"/>
    <property type="evidence" value="ECO:0007669"/>
    <property type="project" value="InterPro"/>
</dbReference>
<gene>
    <name evidence="5" type="ORF">HBF32_08000</name>
</gene>
<evidence type="ECO:0000256" key="2">
    <source>
        <dbReference type="ARBA" id="ARBA00022722"/>
    </source>
</evidence>
<evidence type="ECO:0000256" key="1">
    <source>
        <dbReference type="ARBA" id="ARBA00001946"/>
    </source>
</evidence>
<dbReference type="Proteomes" id="UP000518878">
    <property type="component" value="Unassembled WGS sequence"/>
</dbReference>
<keyword evidence="3" id="KW-0378">Hydrolase</keyword>
<protein>
    <submittedName>
        <fullName evidence="5">VRR-NUC domain-containing protein</fullName>
    </submittedName>
</protein>
<evidence type="ECO:0000259" key="4">
    <source>
        <dbReference type="SMART" id="SM00990"/>
    </source>
</evidence>
<reference evidence="5 6" key="1">
    <citation type="journal article" date="2006" name="Int. J. Syst. Evol. Microbiol.">
        <title>Dyella yeojuensis sp. nov., isolated from greenhouse soil in Korea.</title>
        <authorList>
            <person name="Kim B.Y."/>
            <person name="Weon H.Y."/>
            <person name="Lee K.H."/>
            <person name="Seok S.J."/>
            <person name="Kwon S.W."/>
            <person name="Go S.J."/>
            <person name="Stackebrandt E."/>
        </authorList>
    </citation>
    <scope>NUCLEOTIDE SEQUENCE [LARGE SCALE GENOMIC DNA]</scope>
    <source>
        <strain evidence="5 6">DSM 17673</strain>
    </source>
</reference>
<keyword evidence="6" id="KW-1185">Reference proteome</keyword>
<organism evidence="5 6">
    <name type="scientific">Luteibacter yeojuensis</name>
    <dbReference type="NCBI Taxonomy" id="345309"/>
    <lineage>
        <taxon>Bacteria</taxon>
        <taxon>Pseudomonadati</taxon>
        <taxon>Pseudomonadota</taxon>
        <taxon>Gammaproteobacteria</taxon>
        <taxon>Lysobacterales</taxon>
        <taxon>Rhodanobacteraceae</taxon>
        <taxon>Luteibacter</taxon>
    </lineage>
</organism>
<dbReference type="InterPro" id="IPR011856">
    <property type="entry name" value="tRNA_endonuc-like_dom_sf"/>
</dbReference>
<name>A0A7X5QU01_9GAMM</name>
<dbReference type="Gene3D" id="3.40.1350.10">
    <property type="match status" value="1"/>
</dbReference>
<dbReference type="AlphaFoldDB" id="A0A7X5QU01"/>
<dbReference type="InterPro" id="IPR014883">
    <property type="entry name" value="VRR_NUC"/>
</dbReference>
<accession>A0A7X5QU01</accession>
<sequence length="147" mass="16224">MTSARALPLPTEHEEQATLVEWAEVAAAKLPELHLLFAIPNGAALASKNTGSGRRSRFSRQGAKLRAEGMKSGVPDLCLPVARGQYHGLFIEMKRTKGGMLSPEQKEWLHRLADQGYCAIRCNGWWEARTAILQYLTREVLIEGAPA</sequence>
<dbReference type="EMBL" id="JAAQTL010000001">
    <property type="protein sequence ID" value="NID15403.1"/>
    <property type="molecule type" value="Genomic_DNA"/>
</dbReference>
<dbReference type="RefSeq" id="WP_166699150.1">
    <property type="nucleotide sequence ID" value="NZ_JAAQTL010000001.1"/>
</dbReference>